<feature type="active site" description="Proton acceptor" evidence="7">
    <location>
        <position position="252"/>
    </location>
</feature>
<dbReference type="EMBL" id="CP000251">
    <property type="protein sequence ID" value="ABC81212.1"/>
    <property type="molecule type" value="Genomic_DNA"/>
</dbReference>
<dbReference type="PRINTS" id="PR00079">
    <property type="entry name" value="G6PDHDRGNASE"/>
</dbReference>
<sequence>MTAPPASDRPGDPCAFVIFGAMGDLARRKLLPSLYNLRLNGLLPREFAIVGVSRRALDDAAYRDAVTGALRTFATRPVDDAIWSEYAQRVHHVQGDFEDPGTYERIAGALAHAAQKHGTSGNALFYLATPPGEFCHIVRGLGAAGLLGESAGWRRVVIEKPFGRDLDSAVALNRELASVVREEQIYRIDHYLGKETVQNLMVFRFANGIFEPIWNRRYVDHVQVTVAEELGVEGRGDYYEQAGALRDIVQNHILQLLTLVAMEPPSTLAAEAVRNEKTKVLESIRPMSPEDVLRNTVRGQYGEGYLGGQKVPGYRAEPSVSPASQTETYAALKLQVENWRWAGVPFYVRAGKRLARRDTQISIQFRRPPLLLFQEAGVEGIEPNRLDILIQPEEAICISMKAKRPGPSIQLQPVRLDFSYADFGGLPPATGYERLLHDAMIGDATLFHRADMVEASWRIATPVLDVWSTLPARDFPNYAAGSWGPASAAELLARDGRRWADRE</sequence>
<name>Q2IHT4_ANADE</name>
<dbReference type="UniPathway" id="UPA00115">
    <property type="reaction ID" value="UER00408"/>
</dbReference>
<dbReference type="PANTHER" id="PTHR23429">
    <property type="entry name" value="GLUCOSE-6-PHOSPHATE 1-DEHYDROGENASE G6PD"/>
    <property type="match status" value="1"/>
</dbReference>
<dbReference type="Pfam" id="PF00479">
    <property type="entry name" value="G6PD_N"/>
    <property type="match status" value="1"/>
</dbReference>
<feature type="binding site" evidence="7">
    <location>
        <position position="228"/>
    </location>
    <ligand>
        <name>substrate</name>
    </ligand>
</feature>
<evidence type="ECO:0000256" key="6">
    <source>
        <dbReference type="ARBA" id="ARBA00023277"/>
    </source>
</evidence>
<evidence type="ECO:0000256" key="5">
    <source>
        <dbReference type="ARBA" id="ARBA00023002"/>
    </source>
</evidence>
<feature type="domain" description="Glucose-6-phosphate dehydrogenase C-terminal" evidence="9">
    <location>
        <begin position="201"/>
        <end position="499"/>
    </location>
</feature>
<dbReference type="eggNOG" id="COG0364">
    <property type="taxonomic scope" value="Bacteria"/>
</dbReference>
<dbReference type="RefSeq" id="WP_011420495.1">
    <property type="nucleotide sequence ID" value="NC_007760.1"/>
</dbReference>
<dbReference type="GO" id="GO:0009051">
    <property type="term" value="P:pentose-phosphate shunt, oxidative branch"/>
    <property type="evidence" value="ECO:0007669"/>
    <property type="project" value="TreeGrafter"/>
</dbReference>
<dbReference type="Proteomes" id="UP000001935">
    <property type="component" value="Chromosome"/>
</dbReference>
<dbReference type="HAMAP" id="MF_00966">
    <property type="entry name" value="G6PD"/>
    <property type="match status" value="1"/>
</dbReference>
<dbReference type="PIRSF" id="PIRSF000110">
    <property type="entry name" value="G6PD"/>
    <property type="match status" value="1"/>
</dbReference>
<evidence type="ECO:0000256" key="3">
    <source>
        <dbReference type="ARBA" id="ARBA00022526"/>
    </source>
</evidence>
<dbReference type="GO" id="GO:0006006">
    <property type="term" value="P:glucose metabolic process"/>
    <property type="evidence" value="ECO:0007669"/>
    <property type="project" value="UniProtKB-KW"/>
</dbReference>
<comment type="catalytic activity">
    <reaction evidence="7">
        <text>D-glucose 6-phosphate + NADP(+) = 6-phospho-D-glucono-1,5-lactone + NADPH + H(+)</text>
        <dbReference type="Rhea" id="RHEA:15841"/>
        <dbReference type="ChEBI" id="CHEBI:15378"/>
        <dbReference type="ChEBI" id="CHEBI:57783"/>
        <dbReference type="ChEBI" id="CHEBI:57955"/>
        <dbReference type="ChEBI" id="CHEBI:58349"/>
        <dbReference type="ChEBI" id="CHEBI:61548"/>
        <dbReference type="EC" id="1.1.1.49"/>
    </reaction>
</comment>
<evidence type="ECO:0000259" key="9">
    <source>
        <dbReference type="Pfam" id="PF02781"/>
    </source>
</evidence>
<dbReference type="Pfam" id="PF02781">
    <property type="entry name" value="G6PD_C"/>
    <property type="match status" value="1"/>
</dbReference>
<evidence type="ECO:0000259" key="8">
    <source>
        <dbReference type="Pfam" id="PF00479"/>
    </source>
</evidence>
<dbReference type="InterPro" id="IPR019796">
    <property type="entry name" value="G6P_DH_AS"/>
</dbReference>
<comment type="pathway">
    <text evidence="1 7">Carbohydrate degradation; pentose phosphate pathway; D-ribulose 5-phosphate from D-glucose 6-phosphate (oxidative stage): step 1/3.</text>
</comment>
<dbReference type="GO" id="GO:0004345">
    <property type="term" value="F:glucose-6-phosphate dehydrogenase activity"/>
    <property type="evidence" value="ECO:0007669"/>
    <property type="project" value="UniProtKB-UniRule"/>
</dbReference>
<evidence type="ECO:0000313" key="11">
    <source>
        <dbReference type="Proteomes" id="UP000001935"/>
    </source>
</evidence>
<feature type="binding site" evidence="7">
    <location>
        <begin position="96"/>
        <end position="97"/>
    </location>
    <ligand>
        <name>NADP(+)</name>
        <dbReference type="ChEBI" id="CHEBI:58349"/>
    </ligand>
</feature>
<feature type="binding site" evidence="7">
    <location>
        <position position="194"/>
    </location>
    <ligand>
        <name>substrate</name>
    </ligand>
</feature>
<dbReference type="NCBIfam" id="NF009492">
    <property type="entry name" value="PRK12853.1-3"/>
    <property type="match status" value="1"/>
</dbReference>
<dbReference type="InterPro" id="IPR036291">
    <property type="entry name" value="NAD(P)-bd_dom_sf"/>
</dbReference>
<dbReference type="GO" id="GO:0050661">
    <property type="term" value="F:NADP binding"/>
    <property type="evidence" value="ECO:0007669"/>
    <property type="project" value="UniProtKB-UniRule"/>
</dbReference>
<comment type="caution">
    <text evidence="7">Lacks conserved residue(s) required for the propagation of feature annotation.</text>
</comment>
<dbReference type="Gene3D" id="3.40.50.720">
    <property type="entry name" value="NAD(P)-binding Rossmann-like Domain"/>
    <property type="match status" value="1"/>
</dbReference>
<dbReference type="SUPFAM" id="SSF51735">
    <property type="entry name" value="NAD(P)-binding Rossmann-fold domains"/>
    <property type="match status" value="1"/>
</dbReference>
<dbReference type="SUPFAM" id="SSF55347">
    <property type="entry name" value="Glyceraldehyde-3-phosphate dehydrogenase-like, C-terminal domain"/>
    <property type="match status" value="1"/>
</dbReference>
<dbReference type="Gene3D" id="3.30.360.10">
    <property type="entry name" value="Dihydrodipicolinate Reductase, domain 2"/>
    <property type="match status" value="1"/>
</dbReference>
<feature type="binding site" evidence="7">
    <location>
        <position position="247"/>
    </location>
    <ligand>
        <name>substrate</name>
    </ligand>
</feature>
<dbReference type="NCBIfam" id="TIGR00871">
    <property type="entry name" value="zwf"/>
    <property type="match status" value="1"/>
</dbReference>
<feature type="binding site" evidence="7">
    <location>
        <position position="160"/>
    </location>
    <ligand>
        <name>NADP(+)</name>
        <dbReference type="ChEBI" id="CHEBI:58349"/>
    </ligand>
</feature>
<evidence type="ECO:0000256" key="4">
    <source>
        <dbReference type="ARBA" id="ARBA00022857"/>
    </source>
</evidence>
<protein>
    <recommendedName>
        <fullName evidence="7">Glucose-6-phosphate 1-dehydrogenase</fullName>
        <shortName evidence="7">G6PD</shortName>
        <ecNumber evidence="7">1.1.1.49</ecNumber>
    </recommendedName>
</protein>
<dbReference type="PANTHER" id="PTHR23429:SF0">
    <property type="entry name" value="GLUCOSE-6-PHOSPHATE 1-DEHYDROGENASE"/>
    <property type="match status" value="1"/>
</dbReference>
<keyword evidence="5 7" id="KW-0560">Oxidoreductase</keyword>
<dbReference type="STRING" id="290397.Adeh_1439"/>
<dbReference type="InterPro" id="IPR022674">
    <property type="entry name" value="G6P_DH_NAD-bd"/>
</dbReference>
<evidence type="ECO:0000256" key="7">
    <source>
        <dbReference type="HAMAP-Rule" id="MF_00966"/>
    </source>
</evidence>
<organism evidence="10 11">
    <name type="scientific">Anaeromyxobacter dehalogenans (strain 2CP-C)</name>
    <dbReference type="NCBI Taxonomy" id="290397"/>
    <lineage>
        <taxon>Bacteria</taxon>
        <taxon>Pseudomonadati</taxon>
        <taxon>Myxococcota</taxon>
        <taxon>Myxococcia</taxon>
        <taxon>Myxococcales</taxon>
        <taxon>Cystobacterineae</taxon>
        <taxon>Anaeromyxobacteraceae</taxon>
        <taxon>Anaeromyxobacter</taxon>
    </lineage>
</organism>
<dbReference type="HOGENOM" id="CLU_013524_5_0_7"/>
<gene>
    <name evidence="7" type="primary">zwf</name>
    <name evidence="10" type="ordered locus">Adeh_1439</name>
</gene>
<evidence type="ECO:0000256" key="1">
    <source>
        <dbReference type="ARBA" id="ARBA00004937"/>
    </source>
</evidence>
<evidence type="ECO:0000313" key="10">
    <source>
        <dbReference type="EMBL" id="ABC81212.1"/>
    </source>
</evidence>
<dbReference type="AlphaFoldDB" id="Q2IHT4"/>
<comment type="similarity">
    <text evidence="2 7">Belongs to the glucose-6-phosphate dehydrogenase family.</text>
</comment>
<feature type="domain" description="Glucose-6-phosphate dehydrogenase NAD-binding" evidence="8">
    <location>
        <begin position="17"/>
        <end position="199"/>
    </location>
</feature>
<dbReference type="GO" id="GO:0005829">
    <property type="term" value="C:cytosol"/>
    <property type="evidence" value="ECO:0007669"/>
    <property type="project" value="TreeGrafter"/>
</dbReference>
<feature type="binding site" evidence="7">
    <location>
        <position position="352"/>
    </location>
    <ligand>
        <name>substrate</name>
    </ligand>
</feature>
<dbReference type="InterPro" id="IPR022675">
    <property type="entry name" value="G6P_DH_C"/>
</dbReference>
<keyword evidence="6 7" id="KW-0119">Carbohydrate metabolism</keyword>
<dbReference type="InterPro" id="IPR001282">
    <property type="entry name" value="G6P_DH"/>
</dbReference>
<keyword evidence="4 7" id="KW-0521">NADP</keyword>
<feature type="binding site" evidence="7">
    <location>
        <position position="190"/>
    </location>
    <ligand>
        <name>substrate</name>
    </ligand>
</feature>
<comment type="function">
    <text evidence="7">Catalyzes the oxidation of glucose 6-phosphate to 6-phosphogluconolactone.</text>
</comment>
<reference evidence="10" key="1">
    <citation type="submission" date="2006-01" db="EMBL/GenBank/DDBJ databases">
        <title>Complete sequence of Anaeromyxobacter dehalogenans 2CP-C.</title>
        <authorList>
            <consortium name="US DOE Joint Genome Institute"/>
            <person name="Copeland A."/>
            <person name="Lucas S."/>
            <person name="Lapidus A."/>
            <person name="Barry K."/>
            <person name="Detter J.C."/>
            <person name="Glavina T."/>
            <person name="Hammon N."/>
            <person name="Israni S."/>
            <person name="Pitluck S."/>
            <person name="Brettin T."/>
            <person name="Bruce D."/>
            <person name="Han C."/>
            <person name="Tapia R."/>
            <person name="Gilna P."/>
            <person name="Kiss H."/>
            <person name="Schmutz J."/>
            <person name="Larimer F."/>
            <person name="Land M."/>
            <person name="Kyrpides N."/>
            <person name="Anderson I."/>
            <person name="Sanford R.A."/>
            <person name="Ritalahti K.M."/>
            <person name="Thomas H.S."/>
            <person name="Kirby J.R."/>
            <person name="Zhulin I.B."/>
            <person name="Loeffler F.E."/>
            <person name="Richardson P."/>
        </authorList>
    </citation>
    <scope>NUCLEOTIDE SEQUENCE</scope>
    <source>
        <strain evidence="10">2CP-C</strain>
    </source>
</reference>
<evidence type="ECO:0000256" key="2">
    <source>
        <dbReference type="ARBA" id="ARBA00009975"/>
    </source>
</evidence>
<feature type="binding site" evidence="7">
    <location>
        <position position="54"/>
    </location>
    <ligand>
        <name>NADP(+)</name>
        <dbReference type="ChEBI" id="CHEBI:58349"/>
    </ligand>
</feature>
<dbReference type="OrthoDB" id="9802739at2"/>
<accession>Q2IHT4</accession>
<dbReference type="KEGG" id="ade:Adeh_1439"/>
<dbReference type="EC" id="1.1.1.49" evidence="7"/>
<proteinExistence type="inferred from homology"/>
<dbReference type="PROSITE" id="PS00069">
    <property type="entry name" value="G6P_DEHYDROGENASE"/>
    <property type="match status" value="1"/>
</dbReference>
<keyword evidence="3 7" id="KW-0313">Glucose metabolism</keyword>